<dbReference type="Pfam" id="PF00128">
    <property type="entry name" value="Alpha-amylase"/>
    <property type="match status" value="1"/>
</dbReference>
<organism evidence="5">
    <name type="scientific">Desulfofervidus auxilii</name>
    <dbReference type="NCBI Taxonomy" id="1621989"/>
    <lineage>
        <taxon>Bacteria</taxon>
        <taxon>Pseudomonadati</taxon>
        <taxon>Thermodesulfobacteriota</taxon>
        <taxon>Candidatus Desulfofervidia</taxon>
        <taxon>Candidatus Desulfofervidales</taxon>
        <taxon>Candidatus Desulfofervidaceae</taxon>
        <taxon>Candidatus Desulfofervidus</taxon>
    </lineage>
</organism>
<dbReference type="Gene3D" id="3.20.20.80">
    <property type="entry name" value="Glycosidases"/>
    <property type="match status" value="1"/>
</dbReference>
<dbReference type="Gene3D" id="2.60.40.1180">
    <property type="entry name" value="Golgi alpha-mannosidase II"/>
    <property type="match status" value="1"/>
</dbReference>
<protein>
    <submittedName>
        <fullName evidence="5">Sugar phosphorylase</fullName>
    </submittedName>
</protein>
<feature type="binding site" evidence="3">
    <location>
        <begin position="268"/>
        <end position="270"/>
    </location>
    <ligand>
        <name>substrate</name>
    </ligand>
</feature>
<evidence type="ECO:0000313" key="5">
    <source>
        <dbReference type="EMBL" id="HEB73703.1"/>
    </source>
</evidence>
<feature type="binding site" evidence="3">
    <location>
        <begin position="378"/>
        <end position="379"/>
    </location>
    <ligand>
        <name>substrate</name>
    </ligand>
</feature>
<dbReference type="InterPro" id="IPR013780">
    <property type="entry name" value="Glyco_hydro_b"/>
</dbReference>
<dbReference type="InterPro" id="IPR006047">
    <property type="entry name" value="GH13_cat_dom"/>
</dbReference>
<keyword evidence="2" id="KW-0808">Transferase</keyword>
<accession>A0A7V1N272</accession>
<dbReference type="SMART" id="SM00642">
    <property type="entry name" value="Aamy"/>
    <property type="match status" value="1"/>
</dbReference>
<name>A0A7V1N272_DESA2</name>
<evidence type="ECO:0000256" key="1">
    <source>
        <dbReference type="ARBA" id="ARBA00022676"/>
    </source>
</evidence>
<proteinExistence type="predicted"/>
<feature type="binding site" evidence="3">
    <location>
        <position position="486"/>
    </location>
    <ligand>
        <name>substrate</name>
    </ligand>
</feature>
<dbReference type="EMBL" id="DRKW01000034">
    <property type="protein sequence ID" value="HEB73703.1"/>
    <property type="molecule type" value="Genomic_DNA"/>
</dbReference>
<dbReference type="SUPFAM" id="SSF51445">
    <property type="entry name" value="(Trans)glycosidases"/>
    <property type="match status" value="1"/>
</dbReference>
<dbReference type="GO" id="GO:0016757">
    <property type="term" value="F:glycosyltransferase activity"/>
    <property type="evidence" value="ECO:0007669"/>
    <property type="project" value="UniProtKB-KW"/>
</dbReference>
<feature type="domain" description="Glycosyl hydrolase family 13 catalytic" evidence="4">
    <location>
        <begin position="98"/>
        <end position="452"/>
    </location>
</feature>
<dbReference type="PANTHER" id="PTHR38784:SF1">
    <property type="entry name" value="SUCROSE PHOSPHORYLASE"/>
    <property type="match status" value="1"/>
</dbReference>
<feature type="binding site" evidence="3">
    <location>
        <position position="132"/>
    </location>
    <ligand>
        <name>substrate</name>
    </ligand>
</feature>
<dbReference type="InterPro" id="IPR045857">
    <property type="entry name" value="O16G_dom_2"/>
</dbReference>
<evidence type="ECO:0000259" key="4">
    <source>
        <dbReference type="SMART" id="SM00642"/>
    </source>
</evidence>
<comment type="caution">
    <text evidence="5">The sequence shown here is derived from an EMBL/GenBank/DDBJ whole genome shotgun (WGS) entry which is preliminary data.</text>
</comment>
<dbReference type="InterPro" id="IPR033746">
    <property type="entry name" value="GGa_phosphorylase"/>
</dbReference>
<dbReference type="InterPro" id="IPR016377">
    <property type="entry name" value="Sucrose_GGa_phosphorylase-rel"/>
</dbReference>
<gene>
    <name evidence="5" type="ORF">ENJ03_00585</name>
</gene>
<dbReference type="PANTHER" id="PTHR38784">
    <property type="entry name" value="SUCROSE PHOSPHORYLASE"/>
    <property type="match status" value="1"/>
</dbReference>
<keyword evidence="1" id="KW-0328">Glycosyltransferase</keyword>
<dbReference type="Gene3D" id="3.90.400.10">
    <property type="entry name" value="Oligo-1,6-glucosidase, Domain 2"/>
    <property type="match status" value="1"/>
</dbReference>
<dbReference type="CDD" id="cd11356">
    <property type="entry name" value="AmyAc_Sucrose_phosphorylase-like_1"/>
    <property type="match status" value="1"/>
</dbReference>
<dbReference type="AlphaFoldDB" id="A0A7V1N272"/>
<dbReference type="Proteomes" id="UP000886268">
    <property type="component" value="Unassembled WGS sequence"/>
</dbReference>
<evidence type="ECO:0000256" key="3">
    <source>
        <dbReference type="PIRSR" id="PIRSR003059-2"/>
    </source>
</evidence>
<dbReference type="InterPro" id="IPR017853">
    <property type="entry name" value="GH"/>
</dbReference>
<dbReference type="PIRSF" id="PIRSF003059">
    <property type="entry name" value="Sucrose_phosphorylase"/>
    <property type="match status" value="1"/>
</dbReference>
<sequence>MSTKNTFSNFFYLLEPDYSRPLYKVPDEIKKKIIDKLAFLYGSKAAKEWYPEVERLMKVHYAHKSPELIEWEQNFDPRNRFTENDAILITYGDIIQNKDKRPLQTLAEFCKGHLKSAFNTLHILPFFPYSSDRGFAIKDFEEVDPRLGNWEDIHAIKSDFKLMFDGVFNHISSKSKWFQECLNGNPDYENFFIAFSTTEKISEDHLKLILRPRTTPLFTKFNTLKGRKLFWTTFSTDQIDLNYKNPKVLMKMIDILLFYVRKGADIIRLDAATYLWVELGTECAHLKQTHEIIKLFRVILDAVAPPVSLITETNVPHEQNIQYFGNGYDEAQMVYNFALPALVLYTFQTENAKKLTEWASTLKKVSDCATYFNFLDSHDGIGVLPVKGILTDEEIEMMALRVLEHGGLISFRSNPDGTYSPYELNITWYSAINKAGADESQDLQIKRFLASRAIALVFMGVPGVYIHSLFGSKNDAEAVLIEKHPRSINRKVVKEDFLKKALNDYNSTTYKVSKELSELLNKRRTKKVFHPNAEQKVLDLSEAVFSVVRISVDKKEALLAVINIKNDTVDLQIPYQKIGFKASKWEDILSGKKIEGDKEFIQLTLEPYDIFWLETKL</sequence>
<reference evidence="5" key="1">
    <citation type="journal article" date="2020" name="mSystems">
        <title>Genome- and Community-Level Interaction Insights into Carbon Utilization and Element Cycling Functions of Hydrothermarchaeota in Hydrothermal Sediment.</title>
        <authorList>
            <person name="Zhou Z."/>
            <person name="Liu Y."/>
            <person name="Xu W."/>
            <person name="Pan J."/>
            <person name="Luo Z.H."/>
            <person name="Li M."/>
        </authorList>
    </citation>
    <scope>NUCLEOTIDE SEQUENCE [LARGE SCALE GENOMIC DNA]</scope>
    <source>
        <strain evidence="5">HyVt-45</strain>
    </source>
</reference>
<evidence type="ECO:0000256" key="2">
    <source>
        <dbReference type="ARBA" id="ARBA00022679"/>
    </source>
</evidence>
<feature type="binding site" evidence="3">
    <location>
        <position position="170"/>
    </location>
    <ligand>
        <name>substrate</name>
    </ligand>
</feature>
<dbReference type="GO" id="GO:0005975">
    <property type="term" value="P:carbohydrate metabolic process"/>
    <property type="evidence" value="ECO:0007669"/>
    <property type="project" value="InterPro"/>
</dbReference>